<dbReference type="SUPFAM" id="SSF81338">
    <property type="entry name" value="Aquaporin-like"/>
    <property type="match status" value="1"/>
</dbReference>
<keyword evidence="5" id="KW-0813">Transport</keyword>
<dbReference type="Pfam" id="PF00230">
    <property type="entry name" value="MIP"/>
    <property type="match status" value="1"/>
</dbReference>
<comment type="similarity">
    <text evidence="5">Belongs to the MIP/aquaporin (TC 1.A.8) family.</text>
</comment>
<dbReference type="Proteomes" id="UP000823775">
    <property type="component" value="Unassembled WGS sequence"/>
</dbReference>
<evidence type="ECO:0000256" key="5">
    <source>
        <dbReference type="RuleBase" id="RU000477"/>
    </source>
</evidence>
<sequence>MAISRIAIGDFSEITKRDALKAAVAEFICTLTFVFPAEGANLLFGHIIKDGGLPNAMFGATLSHAFGLFAGVAAAASISGGHASPAITFAALLGGHITLFRSVLYFIAQMLGALSAVYLLMFANNGLRVSIYPPTNPWSAVLYEVVMMFLLAYTYYATSFDPKKAKNGIMSPLAIGLMVGANLLSGGGLSGGAMNPAIAFAQAFISWTWSYHWVYWLGTFGGAGLGAVVYETIFMDDHDDIYEQLPITMR</sequence>
<dbReference type="Gene3D" id="1.20.1080.10">
    <property type="entry name" value="Glycerol uptake facilitator protein"/>
    <property type="match status" value="1"/>
</dbReference>
<dbReference type="PANTHER" id="PTHR45665:SF32">
    <property type="entry name" value="AQUAPORIN TIP1-3-LIKE"/>
    <property type="match status" value="1"/>
</dbReference>
<keyword evidence="4 6" id="KW-0472">Membrane</keyword>
<feature type="transmembrane region" description="Helical" evidence="6">
    <location>
        <begin position="213"/>
        <end position="234"/>
    </location>
</feature>
<feature type="transmembrane region" description="Helical" evidence="6">
    <location>
        <begin position="140"/>
        <end position="157"/>
    </location>
</feature>
<evidence type="ECO:0000256" key="2">
    <source>
        <dbReference type="ARBA" id="ARBA00022692"/>
    </source>
</evidence>
<keyword evidence="2 5" id="KW-0812">Transmembrane</keyword>
<feature type="transmembrane region" description="Helical" evidence="6">
    <location>
        <begin position="99"/>
        <end position="120"/>
    </location>
</feature>
<dbReference type="InterPro" id="IPR000425">
    <property type="entry name" value="MIP"/>
</dbReference>
<name>A0ABS8VQK2_DATST</name>
<dbReference type="InterPro" id="IPR023271">
    <property type="entry name" value="Aquaporin-like"/>
</dbReference>
<accession>A0ABS8VQK2</accession>
<comment type="subcellular location">
    <subcellularLocation>
        <location evidence="1">Membrane</location>
        <topology evidence="1">Multi-pass membrane protein</topology>
    </subcellularLocation>
</comment>
<evidence type="ECO:0000313" key="7">
    <source>
        <dbReference type="EMBL" id="MCE0482357.1"/>
    </source>
</evidence>
<protein>
    <submittedName>
        <fullName evidence="7">Aquaporin</fullName>
    </submittedName>
</protein>
<organism evidence="7 8">
    <name type="scientific">Datura stramonium</name>
    <name type="common">Jimsonweed</name>
    <name type="synonym">Common thornapple</name>
    <dbReference type="NCBI Taxonomy" id="4076"/>
    <lineage>
        <taxon>Eukaryota</taxon>
        <taxon>Viridiplantae</taxon>
        <taxon>Streptophyta</taxon>
        <taxon>Embryophyta</taxon>
        <taxon>Tracheophyta</taxon>
        <taxon>Spermatophyta</taxon>
        <taxon>Magnoliopsida</taxon>
        <taxon>eudicotyledons</taxon>
        <taxon>Gunneridae</taxon>
        <taxon>Pentapetalae</taxon>
        <taxon>asterids</taxon>
        <taxon>lamiids</taxon>
        <taxon>Solanales</taxon>
        <taxon>Solanaceae</taxon>
        <taxon>Solanoideae</taxon>
        <taxon>Datureae</taxon>
        <taxon>Datura</taxon>
    </lineage>
</organism>
<keyword evidence="8" id="KW-1185">Reference proteome</keyword>
<gene>
    <name evidence="7" type="primary">TIP1-2_3</name>
    <name evidence="7" type="ORF">HAX54_041044</name>
</gene>
<proteinExistence type="inferred from homology"/>
<evidence type="ECO:0000256" key="1">
    <source>
        <dbReference type="ARBA" id="ARBA00004141"/>
    </source>
</evidence>
<evidence type="ECO:0000256" key="6">
    <source>
        <dbReference type="SAM" id="Phobius"/>
    </source>
</evidence>
<comment type="caution">
    <text evidence="7">The sequence shown here is derived from an EMBL/GenBank/DDBJ whole genome shotgun (WGS) entry which is preliminary data.</text>
</comment>
<feature type="transmembrane region" description="Helical" evidence="6">
    <location>
        <begin position="169"/>
        <end position="193"/>
    </location>
</feature>
<keyword evidence="3 6" id="KW-1133">Transmembrane helix</keyword>
<dbReference type="PANTHER" id="PTHR45665">
    <property type="entry name" value="AQUAPORIN-8"/>
    <property type="match status" value="1"/>
</dbReference>
<feature type="transmembrane region" description="Helical" evidence="6">
    <location>
        <begin position="20"/>
        <end position="37"/>
    </location>
</feature>
<evidence type="ECO:0000256" key="4">
    <source>
        <dbReference type="ARBA" id="ARBA00023136"/>
    </source>
</evidence>
<dbReference type="EMBL" id="JACEIK010005886">
    <property type="protein sequence ID" value="MCE0482357.1"/>
    <property type="molecule type" value="Genomic_DNA"/>
</dbReference>
<dbReference type="PRINTS" id="PR00783">
    <property type="entry name" value="MINTRINSICP"/>
</dbReference>
<evidence type="ECO:0000313" key="8">
    <source>
        <dbReference type="Proteomes" id="UP000823775"/>
    </source>
</evidence>
<dbReference type="InterPro" id="IPR034294">
    <property type="entry name" value="Aquaporin_transptr"/>
</dbReference>
<feature type="transmembrane region" description="Helical" evidence="6">
    <location>
        <begin position="57"/>
        <end position="78"/>
    </location>
</feature>
<evidence type="ECO:0000256" key="3">
    <source>
        <dbReference type="ARBA" id="ARBA00022989"/>
    </source>
</evidence>
<reference evidence="7 8" key="1">
    <citation type="journal article" date="2021" name="BMC Genomics">
        <title>Datura genome reveals duplications of psychoactive alkaloid biosynthetic genes and high mutation rate following tissue culture.</title>
        <authorList>
            <person name="Rajewski A."/>
            <person name="Carter-House D."/>
            <person name="Stajich J."/>
            <person name="Litt A."/>
        </authorList>
    </citation>
    <scope>NUCLEOTIDE SEQUENCE [LARGE SCALE GENOMIC DNA]</scope>
    <source>
        <strain evidence="7">AR-01</strain>
    </source>
</reference>